<evidence type="ECO:0000313" key="2">
    <source>
        <dbReference type="Proteomes" id="UP000829069"/>
    </source>
</evidence>
<keyword evidence="2" id="KW-1185">Reference proteome</keyword>
<reference evidence="1 2" key="1">
    <citation type="submission" date="2022-03" db="EMBL/GenBank/DDBJ databases">
        <title>Isotopic signatures of nitrous oxide derived from detoxification processes.</title>
        <authorList>
            <person name="Behrendt U."/>
            <person name="Buchen C."/>
            <person name="Well R."/>
            <person name="Ulrich A."/>
            <person name="Rohe L."/>
            <person name="Kolb S."/>
            <person name="Schloter M."/>
            <person name="Horn M.A."/>
            <person name="Augustin J."/>
        </authorList>
    </citation>
    <scope>NUCLEOTIDE SEQUENCE [LARGE SCALE GENOMIC DNA]</scope>
    <source>
        <strain evidence="1 2">S4-C24</strain>
    </source>
</reference>
<name>A0ABY3WAQ8_9MICC</name>
<proteinExistence type="predicted"/>
<sequence length="84" mass="8936">MTQNKIVFTMTASPHKGGEQVFHNSIELVVENGVGGASFIPLEVGGTQAVLQGEIIADRRLDNMNGTGDWLAVGPDGHYRRSAA</sequence>
<dbReference type="Proteomes" id="UP000829069">
    <property type="component" value="Chromosome"/>
</dbReference>
<gene>
    <name evidence="1" type="ORF">MNQ99_02630</name>
</gene>
<evidence type="ECO:0000313" key="1">
    <source>
        <dbReference type="EMBL" id="UNK46280.1"/>
    </source>
</evidence>
<protein>
    <submittedName>
        <fullName evidence="1">Uncharacterized protein</fullName>
    </submittedName>
</protein>
<dbReference type="RefSeq" id="WP_241914329.1">
    <property type="nucleotide sequence ID" value="NZ_CP093326.1"/>
</dbReference>
<organism evidence="1 2">
    <name type="scientific">Arthrobacter sulfonylureivorans</name>
    <dbReference type="NCBI Taxonomy" id="2486855"/>
    <lineage>
        <taxon>Bacteria</taxon>
        <taxon>Bacillati</taxon>
        <taxon>Actinomycetota</taxon>
        <taxon>Actinomycetes</taxon>
        <taxon>Micrococcales</taxon>
        <taxon>Micrococcaceae</taxon>
        <taxon>Arthrobacter</taxon>
    </lineage>
</organism>
<dbReference type="EMBL" id="CP093326">
    <property type="protein sequence ID" value="UNK46280.1"/>
    <property type="molecule type" value="Genomic_DNA"/>
</dbReference>
<accession>A0ABY3WAQ8</accession>